<evidence type="ECO:0000313" key="2">
    <source>
        <dbReference type="Proteomes" id="UP000826195"/>
    </source>
</evidence>
<protein>
    <submittedName>
        <fullName evidence="1">Uncharacterized protein</fullName>
    </submittedName>
</protein>
<feature type="non-terminal residue" evidence="1">
    <location>
        <position position="1"/>
    </location>
</feature>
<evidence type="ECO:0000313" key="1">
    <source>
        <dbReference type="EMBL" id="KAH0549244.1"/>
    </source>
</evidence>
<accession>A0AAV7HVN7</accession>
<reference evidence="1 2" key="1">
    <citation type="journal article" date="2021" name="J. Hered.">
        <title>A chromosome-level genome assembly of the parasitoid wasp, Cotesia glomerata (Hymenoptera: Braconidae).</title>
        <authorList>
            <person name="Pinto B.J."/>
            <person name="Weis J.J."/>
            <person name="Gamble T."/>
            <person name="Ode P.J."/>
            <person name="Paul R."/>
            <person name="Zaspel J.M."/>
        </authorList>
    </citation>
    <scope>NUCLEOTIDE SEQUENCE [LARGE SCALE GENOMIC DNA]</scope>
    <source>
        <strain evidence="1">CgM1</strain>
    </source>
</reference>
<dbReference type="AlphaFoldDB" id="A0AAV7HVN7"/>
<gene>
    <name evidence="1" type="ORF">KQX54_007362</name>
</gene>
<dbReference type="EMBL" id="JAHXZJ010001864">
    <property type="protein sequence ID" value="KAH0549244.1"/>
    <property type="molecule type" value="Genomic_DNA"/>
</dbReference>
<sequence length="289" mass="33840">PSSNNDYSDEEVVIVQNLKHASTSNDDWETQEHNEVLVPIPSISREPVPIELLSEQLVNLNNLDTSNNPVVGKFNDNFKNIIKNTMKQNIQYLLSDNNYEIHLSYPDDYVQDIVNVMEENNDTSNFKDLCNFGIKILQMHLTSQKKRKFYMNSLMNIIKKINKIIVQQNNINIPEKSNLDNALFRSLILLAMYEYMGYNNLNKLSTCHNAINSIIHNLDESVKMPFDKDIQFICLTIPILLTDYLYDRHKFDNEIKEAVGYLKETFEKVDNKNKFYYSLYEIFSNELNK</sequence>
<dbReference type="Proteomes" id="UP000826195">
    <property type="component" value="Unassembled WGS sequence"/>
</dbReference>
<comment type="caution">
    <text evidence="1">The sequence shown here is derived from an EMBL/GenBank/DDBJ whole genome shotgun (WGS) entry which is preliminary data.</text>
</comment>
<proteinExistence type="predicted"/>
<name>A0AAV7HVN7_COTGL</name>
<organism evidence="1 2">
    <name type="scientific">Cotesia glomerata</name>
    <name type="common">Lepidopteran parasitic wasp</name>
    <name type="synonym">Apanteles glomeratus</name>
    <dbReference type="NCBI Taxonomy" id="32391"/>
    <lineage>
        <taxon>Eukaryota</taxon>
        <taxon>Metazoa</taxon>
        <taxon>Ecdysozoa</taxon>
        <taxon>Arthropoda</taxon>
        <taxon>Hexapoda</taxon>
        <taxon>Insecta</taxon>
        <taxon>Pterygota</taxon>
        <taxon>Neoptera</taxon>
        <taxon>Endopterygota</taxon>
        <taxon>Hymenoptera</taxon>
        <taxon>Apocrita</taxon>
        <taxon>Ichneumonoidea</taxon>
        <taxon>Braconidae</taxon>
        <taxon>Microgastrinae</taxon>
        <taxon>Cotesia</taxon>
    </lineage>
</organism>
<keyword evidence="2" id="KW-1185">Reference proteome</keyword>